<feature type="domain" description="TRUD" evidence="5">
    <location>
        <begin position="152"/>
        <end position="298"/>
    </location>
</feature>
<dbReference type="Pfam" id="PF01142">
    <property type="entry name" value="TruD"/>
    <property type="match status" value="2"/>
</dbReference>
<dbReference type="CDD" id="cd02575">
    <property type="entry name" value="PseudoU_synth_EcTruD"/>
    <property type="match status" value="1"/>
</dbReference>
<dbReference type="InterPro" id="IPR050170">
    <property type="entry name" value="TruD_pseudoU_synthase"/>
</dbReference>
<dbReference type="PANTHER" id="PTHR47811:SF1">
    <property type="entry name" value="TRNA PSEUDOURIDINE SYNTHASE D"/>
    <property type="match status" value="1"/>
</dbReference>
<dbReference type="NCBIfam" id="NF002153">
    <property type="entry name" value="PRK00984.1-2"/>
    <property type="match status" value="1"/>
</dbReference>
<dbReference type="SUPFAM" id="SSF55120">
    <property type="entry name" value="Pseudouridine synthase"/>
    <property type="match status" value="1"/>
</dbReference>
<dbReference type="HAMAP" id="MF_01082">
    <property type="entry name" value="TruD"/>
    <property type="match status" value="1"/>
</dbReference>
<dbReference type="EMBL" id="CP017448">
    <property type="protein sequence ID" value="AOV18613.1"/>
    <property type="molecule type" value="Genomic_DNA"/>
</dbReference>
<dbReference type="NCBIfam" id="TIGR00094">
    <property type="entry name" value="tRNA_TruD_broad"/>
    <property type="match status" value="1"/>
</dbReference>
<keyword evidence="7" id="KW-1185">Reference proteome</keyword>
<dbReference type="InterPro" id="IPR011760">
    <property type="entry name" value="PsdUridine_synth_TruD_insert"/>
</dbReference>
<dbReference type="PROSITE" id="PS50984">
    <property type="entry name" value="TRUD"/>
    <property type="match status" value="1"/>
</dbReference>
<dbReference type="AlphaFoldDB" id="A0A1D8KCB5"/>
<evidence type="ECO:0000313" key="6">
    <source>
        <dbReference type="EMBL" id="AOV18613.1"/>
    </source>
</evidence>
<evidence type="ECO:0000256" key="1">
    <source>
        <dbReference type="ARBA" id="ARBA00007953"/>
    </source>
</evidence>
<dbReference type="PANTHER" id="PTHR47811">
    <property type="entry name" value="TRNA PSEUDOURIDINE SYNTHASE D"/>
    <property type="match status" value="1"/>
</dbReference>
<reference evidence="6 7" key="1">
    <citation type="submission" date="2016-09" db="EMBL/GenBank/DDBJ databases">
        <title>Acidihalobacter prosperus V6 (DSM14174).</title>
        <authorList>
            <person name="Khaleque H.N."/>
            <person name="Ramsay J.P."/>
            <person name="Murphy R.J.T."/>
            <person name="Kaksonen A.H."/>
            <person name="Boxall N.J."/>
            <person name="Watkin E.L.J."/>
        </authorList>
    </citation>
    <scope>NUCLEOTIDE SEQUENCE [LARGE SCALE GENOMIC DNA]</scope>
    <source>
        <strain evidence="6 7">V6</strain>
    </source>
</reference>
<dbReference type="InterPro" id="IPR020119">
    <property type="entry name" value="PsdUridine_synth_TruD_CS"/>
</dbReference>
<dbReference type="InterPro" id="IPR001656">
    <property type="entry name" value="PsdUridine_synth_TruD"/>
</dbReference>
<keyword evidence="2 4" id="KW-0819">tRNA processing</keyword>
<name>A0A1D8KCB5_9GAMM</name>
<comment type="catalytic activity">
    <reaction evidence="4">
        <text>uridine(13) in tRNA = pseudouridine(13) in tRNA</text>
        <dbReference type="Rhea" id="RHEA:42540"/>
        <dbReference type="Rhea" id="RHEA-COMP:10105"/>
        <dbReference type="Rhea" id="RHEA-COMP:10106"/>
        <dbReference type="ChEBI" id="CHEBI:65314"/>
        <dbReference type="ChEBI" id="CHEBI:65315"/>
        <dbReference type="EC" id="5.4.99.27"/>
    </reaction>
</comment>
<dbReference type="InterPro" id="IPR042214">
    <property type="entry name" value="TruD_catalytic"/>
</dbReference>
<dbReference type="Gene3D" id="3.30.2340.10">
    <property type="entry name" value="TruD, insertion domain"/>
    <property type="match status" value="1"/>
</dbReference>
<comment type="similarity">
    <text evidence="1 4">Belongs to the pseudouridine synthase TruD family.</text>
</comment>
<comment type="function">
    <text evidence="4">Responsible for synthesis of pseudouridine from uracil-13 in transfer RNAs.</text>
</comment>
<evidence type="ECO:0000313" key="7">
    <source>
        <dbReference type="Proteomes" id="UP000095342"/>
    </source>
</evidence>
<evidence type="ECO:0000259" key="5">
    <source>
        <dbReference type="PROSITE" id="PS50984"/>
    </source>
</evidence>
<accession>A0A1D8KCB5</accession>
<keyword evidence="3 4" id="KW-0413">Isomerase</keyword>
<evidence type="ECO:0000256" key="2">
    <source>
        <dbReference type="ARBA" id="ARBA00022694"/>
    </source>
</evidence>
<feature type="active site" description="Nucleophile" evidence="4">
    <location>
        <position position="76"/>
    </location>
</feature>
<dbReference type="GO" id="GO:0005829">
    <property type="term" value="C:cytosol"/>
    <property type="evidence" value="ECO:0007669"/>
    <property type="project" value="TreeGrafter"/>
</dbReference>
<dbReference type="PROSITE" id="PS01268">
    <property type="entry name" value="UPF0024"/>
    <property type="match status" value="1"/>
</dbReference>
<evidence type="ECO:0000256" key="3">
    <source>
        <dbReference type="ARBA" id="ARBA00023235"/>
    </source>
</evidence>
<dbReference type="InterPro" id="IPR020103">
    <property type="entry name" value="PsdUridine_synth_cat_dom_sf"/>
</dbReference>
<dbReference type="GO" id="GO:0003723">
    <property type="term" value="F:RNA binding"/>
    <property type="evidence" value="ECO:0007669"/>
    <property type="project" value="InterPro"/>
</dbReference>
<evidence type="ECO:0000256" key="4">
    <source>
        <dbReference type="HAMAP-Rule" id="MF_01082"/>
    </source>
</evidence>
<dbReference type="GO" id="GO:0031119">
    <property type="term" value="P:tRNA pseudouridine synthesis"/>
    <property type="evidence" value="ECO:0007669"/>
    <property type="project" value="UniProtKB-UniRule"/>
</dbReference>
<sequence>MESLPRHASPPISAVIRRIPEDFWVDEIPVTEPNGEGEHLWVFVEKRSENTAELANRLARAAGIRKSAVSYAGRKDRHALTRQWFSLHMPGLPDPSIEQLAQAGLNVLRHARHTRKLRIGALRGNRFSLCLREVEGERSTLDQCLQAIAEHGVPNYFGEQRFGRAGGNLAGALAMFEGRTRPDRERRSLYLSAARSALFNAILAERVRTDCWNCLLPGEAVQLDGSGSFFVTDAVDGDLPQRLDAWDIHPSGALWGAGEPPSHDRAGALEREVASRFPDLAAGLRAAGMKQERRPLRVRPADLTWRWEDAAQSDLILEFTLPAGVFATAVLREIADYTDAAASAPTQRQEAAEQH</sequence>
<organism evidence="6 7">
    <name type="scientific">Acidihalobacter aeolianus</name>
    <dbReference type="NCBI Taxonomy" id="2792603"/>
    <lineage>
        <taxon>Bacteria</taxon>
        <taxon>Pseudomonadati</taxon>
        <taxon>Pseudomonadota</taxon>
        <taxon>Gammaproteobacteria</taxon>
        <taxon>Chromatiales</taxon>
        <taxon>Ectothiorhodospiraceae</taxon>
        <taxon>Acidihalobacter</taxon>
    </lineage>
</organism>
<dbReference type="EC" id="5.4.99.27" evidence="4"/>
<dbReference type="Proteomes" id="UP000095342">
    <property type="component" value="Chromosome"/>
</dbReference>
<dbReference type="Gene3D" id="3.30.2350.20">
    <property type="entry name" value="TruD, catalytic domain"/>
    <property type="match status" value="1"/>
</dbReference>
<dbReference type="KEGG" id="aaeo:BJI67_12190"/>
<dbReference type="GO" id="GO:0160150">
    <property type="term" value="F:tRNA pseudouridine(13) synthase activity"/>
    <property type="evidence" value="ECO:0007669"/>
    <property type="project" value="UniProtKB-EC"/>
</dbReference>
<protein>
    <recommendedName>
        <fullName evidence="4">tRNA pseudouridine synthase D</fullName>
        <ecNumber evidence="4">5.4.99.27</ecNumber>
    </recommendedName>
    <alternativeName>
        <fullName evidence="4">tRNA pseudouridine(13) synthase</fullName>
    </alternativeName>
    <alternativeName>
        <fullName evidence="4">tRNA pseudouridylate synthase D</fullName>
    </alternativeName>
    <alternativeName>
        <fullName evidence="4">tRNA-uridine isomerase D</fullName>
    </alternativeName>
</protein>
<gene>
    <name evidence="4" type="primary">truD</name>
    <name evidence="6" type="ORF">BJI67_12190</name>
</gene>
<dbReference type="InterPro" id="IPR043165">
    <property type="entry name" value="TruD_insert_sf"/>
</dbReference>
<proteinExistence type="inferred from homology"/>